<reference evidence="1 2" key="1">
    <citation type="submission" date="2018-11" db="EMBL/GenBank/DDBJ databases">
        <title>Genomic Encyclopedia of Type Strains, Phase IV (KMG-IV): sequencing the most valuable type-strain genomes for metagenomic binning, comparative biology and taxonomic classification.</title>
        <authorList>
            <person name="Goeker M."/>
        </authorList>
    </citation>
    <scope>NUCLEOTIDE SEQUENCE [LARGE SCALE GENOMIC DNA]</scope>
    <source>
        <strain evidence="1 2">DSM 100316</strain>
    </source>
</reference>
<evidence type="ECO:0000313" key="1">
    <source>
        <dbReference type="EMBL" id="ROS05583.1"/>
    </source>
</evidence>
<sequence length="164" mass="18677">MAYYSIDVFFFIDDKPFVLLFGVKAANFSFEVEVGKGFAIDPQLDPATYKNLCAALGLKYDPENPFKPFDFFKEFNKSIPGQAASSQKADPHDVVIYRPDVDEADKVYFLKWRDNTKRGENVQSVNLDKTSKLLGEKAYARCRQKNISSCWTDQKKLAKIVTPP</sequence>
<accession>A0A3N2E0E6</accession>
<keyword evidence="2" id="KW-1185">Reference proteome</keyword>
<proteinExistence type="predicted"/>
<dbReference type="Pfam" id="PF19503">
    <property type="entry name" value="DUF6037"/>
    <property type="match status" value="1"/>
</dbReference>
<evidence type="ECO:0000313" key="2">
    <source>
        <dbReference type="Proteomes" id="UP000275394"/>
    </source>
</evidence>
<dbReference type="EMBL" id="RKHR01000003">
    <property type="protein sequence ID" value="ROS05583.1"/>
    <property type="molecule type" value="Genomic_DNA"/>
</dbReference>
<protein>
    <submittedName>
        <fullName evidence="1">Uncharacterized protein</fullName>
    </submittedName>
</protein>
<name>A0A3N2E0E6_9GAMM</name>
<dbReference type="Proteomes" id="UP000275394">
    <property type="component" value="Unassembled WGS sequence"/>
</dbReference>
<gene>
    <name evidence="1" type="ORF">EDC56_1122</name>
</gene>
<dbReference type="AlphaFoldDB" id="A0A3N2E0E6"/>
<dbReference type="InterPro" id="IPR046100">
    <property type="entry name" value="DUF6037"/>
</dbReference>
<comment type="caution">
    <text evidence="1">The sequence shown here is derived from an EMBL/GenBank/DDBJ whole genome shotgun (WGS) entry which is preliminary data.</text>
</comment>
<organism evidence="1 2">
    <name type="scientific">Sinobacterium caligoides</name>
    <dbReference type="NCBI Taxonomy" id="933926"/>
    <lineage>
        <taxon>Bacteria</taxon>
        <taxon>Pseudomonadati</taxon>
        <taxon>Pseudomonadota</taxon>
        <taxon>Gammaproteobacteria</taxon>
        <taxon>Cellvibrionales</taxon>
        <taxon>Spongiibacteraceae</taxon>
        <taxon>Sinobacterium</taxon>
    </lineage>
</organism>
<dbReference type="RefSeq" id="WP_211333567.1">
    <property type="nucleotide sequence ID" value="NZ_RKHR01000003.1"/>
</dbReference>